<keyword evidence="2" id="KW-0548">Nucleotidyltransferase</keyword>
<dbReference type="GO" id="GO:0003964">
    <property type="term" value="F:RNA-directed DNA polymerase activity"/>
    <property type="evidence" value="ECO:0007669"/>
    <property type="project" value="UniProtKB-KW"/>
</dbReference>
<sequence length="126" mass="14667">MECLCLVWALENLHYYIYGSFFKVITDCNAMRSLLNMKYPNRHIFIWQIAIREYRGNITIVHKSGNIHKRADGLSRWELANTPDTPAYVPLEEKPQIPIEGINITDIGTEFFDEVRETYKTGIVVS</sequence>
<dbReference type="InterPro" id="IPR041373">
    <property type="entry name" value="RT_RNaseH"/>
</dbReference>
<evidence type="ECO:0000256" key="1">
    <source>
        <dbReference type="ARBA" id="ARBA00022679"/>
    </source>
</evidence>
<organism evidence="8 9">
    <name type="scientific">Austropuccinia psidii MF-1</name>
    <dbReference type="NCBI Taxonomy" id="1389203"/>
    <lineage>
        <taxon>Eukaryota</taxon>
        <taxon>Fungi</taxon>
        <taxon>Dikarya</taxon>
        <taxon>Basidiomycota</taxon>
        <taxon>Pucciniomycotina</taxon>
        <taxon>Pucciniomycetes</taxon>
        <taxon>Pucciniales</taxon>
        <taxon>Sphaerophragmiaceae</taxon>
        <taxon>Austropuccinia</taxon>
    </lineage>
</organism>
<dbReference type="GO" id="GO:0004519">
    <property type="term" value="F:endonuclease activity"/>
    <property type="evidence" value="ECO:0007669"/>
    <property type="project" value="UniProtKB-KW"/>
</dbReference>
<reference evidence="8" key="1">
    <citation type="submission" date="2021-03" db="EMBL/GenBank/DDBJ databases">
        <title>Draft genome sequence of rust myrtle Austropuccinia psidii MF-1, a brazilian biotype.</title>
        <authorList>
            <person name="Quecine M.C."/>
            <person name="Pachon D.M.R."/>
            <person name="Bonatelli M.L."/>
            <person name="Correr F.H."/>
            <person name="Franceschini L.M."/>
            <person name="Leite T.F."/>
            <person name="Margarido G.R.A."/>
            <person name="Almeida C.A."/>
            <person name="Ferrarezi J.A."/>
            <person name="Labate C.A."/>
        </authorList>
    </citation>
    <scope>NUCLEOTIDE SEQUENCE</scope>
    <source>
        <strain evidence="8">MF-1</strain>
    </source>
</reference>
<protein>
    <recommendedName>
        <fullName evidence="7">Reverse transcriptase RNase H-like domain-containing protein</fullName>
    </recommendedName>
</protein>
<keyword evidence="1" id="KW-0808">Transferase</keyword>
<gene>
    <name evidence="8" type="ORF">O181_101541</name>
</gene>
<proteinExistence type="predicted"/>
<evidence type="ECO:0000256" key="6">
    <source>
        <dbReference type="ARBA" id="ARBA00022918"/>
    </source>
</evidence>
<evidence type="ECO:0000259" key="7">
    <source>
        <dbReference type="Pfam" id="PF17917"/>
    </source>
</evidence>
<evidence type="ECO:0000313" key="9">
    <source>
        <dbReference type="Proteomes" id="UP000765509"/>
    </source>
</evidence>
<evidence type="ECO:0000256" key="4">
    <source>
        <dbReference type="ARBA" id="ARBA00022759"/>
    </source>
</evidence>
<keyword evidence="4" id="KW-0255">Endonuclease</keyword>
<keyword evidence="5" id="KW-0378">Hydrolase</keyword>
<feature type="domain" description="Reverse transcriptase RNase H-like" evidence="7">
    <location>
        <begin position="2"/>
        <end position="54"/>
    </location>
</feature>
<accession>A0A9Q3JHA5</accession>
<evidence type="ECO:0000256" key="3">
    <source>
        <dbReference type="ARBA" id="ARBA00022722"/>
    </source>
</evidence>
<dbReference type="EMBL" id="AVOT02071572">
    <property type="protein sequence ID" value="MBW0561826.1"/>
    <property type="molecule type" value="Genomic_DNA"/>
</dbReference>
<comment type="caution">
    <text evidence="8">The sequence shown here is derived from an EMBL/GenBank/DDBJ whole genome shotgun (WGS) entry which is preliminary data.</text>
</comment>
<evidence type="ECO:0000256" key="2">
    <source>
        <dbReference type="ARBA" id="ARBA00022695"/>
    </source>
</evidence>
<keyword evidence="9" id="KW-1185">Reference proteome</keyword>
<dbReference type="AlphaFoldDB" id="A0A9Q3JHA5"/>
<dbReference type="Proteomes" id="UP000765509">
    <property type="component" value="Unassembled WGS sequence"/>
</dbReference>
<keyword evidence="6" id="KW-0695">RNA-directed DNA polymerase</keyword>
<evidence type="ECO:0000256" key="5">
    <source>
        <dbReference type="ARBA" id="ARBA00022801"/>
    </source>
</evidence>
<name>A0A9Q3JHA5_9BASI</name>
<dbReference type="Pfam" id="PF17917">
    <property type="entry name" value="RT_RNaseH"/>
    <property type="match status" value="1"/>
</dbReference>
<dbReference type="GO" id="GO:0016787">
    <property type="term" value="F:hydrolase activity"/>
    <property type="evidence" value="ECO:0007669"/>
    <property type="project" value="UniProtKB-KW"/>
</dbReference>
<keyword evidence="3" id="KW-0540">Nuclease</keyword>
<evidence type="ECO:0000313" key="8">
    <source>
        <dbReference type="EMBL" id="MBW0561826.1"/>
    </source>
</evidence>